<reference evidence="1 2" key="1">
    <citation type="submission" date="2019-01" db="EMBL/GenBank/DDBJ databases">
        <title>Sinorhodobacter populi sp. nov. isolated from the symptomatic bark tissue of Populus euramericana canker.</title>
        <authorList>
            <person name="Xu G."/>
        </authorList>
    </citation>
    <scope>NUCLEOTIDE SEQUENCE [LARGE SCALE GENOMIC DNA]</scope>
    <source>
        <strain evidence="1 2">CCTCC AB2012026</strain>
    </source>
</reference>
<dbReference type="Pfam" id="PF08798">
    <property type="entry name" value="CRISPR_assoc"/>
    <property type="match status" value="1"/>
</dbReference>
<organism evidence="1 2">
    <name type="scientific">Paenirhodobacter ferrireducens</name>
    <dbReference type="NCBI Taxonomy" id="1215032"/>
    <lineage>
        <taxon>Bacteria</taxon>
        <taxon>Pseudomonadati</taxon>
        <taxon>Pseudomonadota</taxon>
        <taxon>Alphaproteobacteria</taxon>
        <taxon>Rhodobacterales</taxon>
        <taxon>Rhodobacter group</taxon>
        <taxon>Paenirhodobacter</taxon>
    </lineage>
</organism>
<dbReference type="AlphaFoldDB" id="A0A443L8H4"/>
<sequence>MSLHLIELPLSLQALHRWAGTRALATPFDEGLALHHLLGEAFGPAALQPFRLMVAPRAQTGTLYAYAGATAEDLRRQALSVLTPAQAEVIDLERLRSLPRPAEGWTEGQRLGFDLRLRPVVRLASTLAGTGKNGEDISFRKGAEIDAFLAAALRGETASREDVYLGWLAERLAPAAMLDLTATRLASFRRTRIQRNGKRLEGPDALVHGTLTITDPTAFAELLGHGIGRHRSYGYGMLLLRPPQRGQSC</sequence>
<dbReference type="SMART" id="SM01101">
    <property type="entry name" value="CRISPR_assoc"/>
    <property type="match status" value="1"/>
</dbReference>
<evidence type="ECO:0000313" key="1">
    <source>
        <dbReference type="EMBL" id="RWR45278.1"/>
    </source>
</evidence>
<dbReference type="InterPro" id="IPR010179">
    <property type="entry name" value="CRISPR-assoc_prot_Cse3"/>
</dbReference>
<comment type="caution">
    <text evidence="1">The sequence shown here is derived from an EMBL/GenBank/DDBJ whole genome shotgun (WGS) entry which is preliminary data.</text>
</comment>
<protein>
    <submittedName>
        <fullName evidence="1">Type I-E CRISPR-associated protein Cas6/Cse3/CasE</fullName>
    </submittedName>
</protein>
<proteinExistence type="predicted"/>
<dbReference type="OrthoDB" id="9795689at2"/>
<evidence type="ECO:0000313" key="2">
    <source>
        <dbReference type="Proteomes" id="UP000286594"/>
    </source>
</evidence>
<dbReference type="EMBL" id="SAVB01000025">
    <property type="protein sequence ID" value="RWR45278.1"/>
    <property type="molecule type" value="Genomic_DNA"/>
</dbReference>
<accession>A0A443L8H4</accession>
<dbReference type="RefSeq" id="WP_128151484.1">
    <property type="nucleotide sequence ID" value="NZ_SAVB01000025.1"/>
</dbReference>
<dbReference type="Proteomes" id="UP000286594">
    <property type="component" value="Unassembled WGS sequence"/>
</dbReference>
<keyword evidence="2" id="KW-1185">Reference proteome</keyword>
<dbReference type="Gene3D" id="3.30.70.1210">
    <property type="entry name" value="Crispr-associated protein, domain 2"/>
    <property type="match status" value="1"/>
</dbReference>
<gene>
    <name evidence="1" type="ORF">EOW65_17030</name>
</gene>
<dbReference type="SUPFAM" id="SSF117987">
    <property type="entry name" value="CRISPR-associated protein"/>
    <property type="match status" value="1"/>
</dbReference>
<name>A0A443L8H4_9RHOB</name>